<organism evidence="1">
    <name type="scientific">bioreactor metagenome</name>
    <dbReference type="NCBI Taxonomy" id="1076179"/>
    <lineage>
        <taxon>unclassified sequences</taxon>
        <taxon>metagenomes</taxon>
        <taxon>ecological metagenomes</taxon>
    </lineage>
</organism>
<evidence type="ECO:0000313" key="1">
    <source>
        <dbReference type="EMBL" id="MPN24047.1"/>
    </source>
</evidence>
<protein>
    <recommendedName>
        <fullName evidence="2">LPS biosynthesis protein</fullName>
    </recommendedName>
</protein>
<evidence type="ECO:0008006" key="2">
    <source>
        <dbReference type="Google" id="ProtNLM"/>
    </source>
</evidence>
<sequence>MIIDNHPKEKEAMQAFHKGERTLGIKLQDEFIAELQQNIGKQDHCSCEKACKYHGRCVECVAIHRAHREHLPNCFRSMINEKIEILSNLTEHSIIEQIKK</sequence>
<proteinExistence type="predicted"/>
<name>A0A645GAU9_9ZZZZ</name>
<dbReference type="AlphaFoldDB" id="A0A645GAU9"/>
<gene>
    <name evidence="1" type="ORF">SDC9_171440</name>
</gene>
<comment type="caution">
    <text evidence="1">The sequence shown here is derived from an EMBL/GenBank/DDBJ whole genome shotgun (WGS) entry which is preliminary data.</text>
</comment>
<reference evidence="1" key="1">
    <citation type="submission" date="2019-08" db="EMBL/GenBank/DDBJ databases">
        <authorList>
            <person name="Kucharzyk K."/>
            <person name="Murdoch R.W."/>
            <person name="Higgins S."/>
            <person name="Loffler F."/>
        </authorList>
    </citation>
    <scope>NUCLEOTIDE SEQUENCE</scope>
</reference>
<dbReference type="EMBL" id="VSSQ01072742">
    <property type="protein sequence ID" value="MPN24047.1"/>
    <property type="molecule type" value="Genomic_DNA"/>
</dbReference>
<accession>A0A645GAU9</accession>